<dbReference type="Pfam" id="PF13621">
    <property type="entry name" value="Cupin_8"/>
    <property type="match status" value="1"/>
</dbReference>
<feature type="signal peptide" evidence="4">
    <location>
        <begin position="1"/>
        <end position="17"/>
    </location>
</feature>
<feature type="region of interest" description="Disordered" evidence="3">
    <location>
        <begin position="1075"/>
        <end position="1101"/>
    </location>
</feature>
<dbReference type="PROSITE" id="PS51668">
    <property type="entry name" value="TSAA_2"/>
    <property type="match status" value="1"/>
</dbReference>
<dbReference type="InterPro" id="IPR003347">
    <property type="entry name" value="JmjC_dom"/>
</dbReference>
<dbReference type="Gene3D" id="2.40.30.70">
    <property type="entry name" value="YaeB-like"/>
    <property type="match status" value="1"/>
</dbReference>
<dbReference type="Pfam" id="PF01980">
    <property type="entry name" value="TrmO_N"/>
    <property type="match status" value="1"/>
</dbReference>
<accession>F0YD71</accession>
<feature type="chain" id="PRO_5003264597" description="JmjC domain-containing protein" evidence="4">
    <location>
        <begin position="18"/>
        <end position="1120"/>
    </location>
</feature>
<gene>
    <name evidence="7" type="ORF">AURANDRAFT_65238</name>
</gene>
<name>F0YD71_AURAN</name>
<dbReference type="eggNOG" id="KOG2132">
    <property type="taxonomic scope" value="Eukaryota"/>
</dbReference>
<dbReference type="Proteomes" id="UP000002729">
    <property type="component" value="Unassembled WGS sequence"/>
</dbReference>
<proteinExistence type="inferred from homology"/>
<reference evidence="7 8" key="1">
    <citation type="journal article" date="2011" name="Proc. Natl. Acad. Sci. U.S.A.">
        <title>Niche of harmful alga Aureococcus anophagefferens revealed through ecogenomics.</title>
        <authorList>
            <person name="Gobler C.J."/>
            <person name="Berry D.L."/>
            <person name="Dyhrman S.T."/>
            <person name="Wilhelm S.W."/>
            <person name="Salamov A."/>
            <person name="Lobanov A.V."/>
            <person name="Zhang Y."/>
            <person name="Collier J.L."/>
            <person name="Wurch L.L."/>
            <person name="Kustka A.B."/>
            <person name="Dill B.D."/>
            <person name="Shah M."/>
            <person name="VerBerkmoes N.C."/>
            <person name="Kuo A."/>
            <person name="Terry A."/>
            <person name="Pangilinan J."/>
            <person name="Lindquist E.A."/>
            <person name="Lucas S."/>
            <person name="Paulsen I.T."/>
            <person name="Hattenrath-Lehmann T.K."/>
            <person name="Talmage S.C."/>
            <person name="Walker E.A."/>
            <person name="Koch F."/>
            <person name="Burson A.M."/>
            <person name="Marcoval M.A."/>
            <person name="Tang Y.Z."/>
            <person name="Lecleir G.R."/>
            <person name="Coyne K.J."/>
            <person name="Berg G.M."/>
            <person name="Bertrand E.M."/>
            <person name="Saito M.A."/>
            <person name="Gladyshev V.N."/>
            <person name="Grigoriev I.V."/>
        </authorList>
    </citation>
    <scope>NUCLEOTIDE SEQUENCE [LARGE SCALE GENOMIC DNA]</scope>
    <source>
        <strain evidence="8">CCMP 1984</strain>
    </source>
</reference>
<keyword evidence="8" id="KW-1185">Reference proteome</keyword>
<dbReference type="InterPro" id="IPR041667">
    <property type="entry name" value="Cupin_8"/>
</dbReference>
<dbReference type="SUPFAM" id="SSF118196">
    <property type="entry name" value="YaeB-like"/>
    <property type="match status" value="1"/>
</dbReference>
<dbReference type="OrthoDB" id="4882at2759"/>
<keyword evidence="4" id="KW-0732">Signal</keyword>
<feature type="domain" description="TsaA-like" evidence="6">
    <location>
        <begin position="522"/>
        <end position="663"/>
    </location>
</feature>
<evidence type="ECO:0000259" key="5">
    <source>
        <dbReference type="PROSITE" id="PS51184"/>
    </source>
</evidence>
<dbReference type="GeneID" id="20225233"/>
<evidence type="ECO:0000259" key="6">
    <source>
        <dbReference type="PROSITE" id="PS51668"/>
    </source>
</evidence>
<evidence type="ECO:0000256" key="4">
    <source>
        <dbReference type="SAM" id="SignalP"/>
    </source>
</evidence>
<organism evidence="8">
    <name type="scientific">Aureococcus anophagefferens</name>
    <name type="common">Harmful bloom alga</name>
    <dbReference type="NCBI Taxonomy" id="44056"/>
    <lineage>
        <taxon>Eukaryota</taxon>
        <taxon>Sar</taxon>
        <taxon>Stramenopiles</taxon>
        <taxon>Ochrophyta</taxon>
        <taxon>Pelagophyceae</taxon>
        <taxon>Pelagomonadales</taxon>
        <taxon>Pelagomonadaceae</taxon>
        <taxon>Aureococcus</taxon>
    </lineage>
</organism>
<dbReference type="eggNOG" id="KOG2942">
    <property type="taxonomic scope" value="Eukaryota"/>
</dbReference>
<dbReference type="KEGG" id="aaf:AURANDRAFT_65238"/>
<evidence type="ECO:0000256" key="2">
    <source>
        <dbReference type="ARBA" id="ARBA00033753"/>
    </source>
</evidence>
<dbReference type="InterPro" id="IPR036414">
    <property type="entry name" value="YaeB_N_sf"/>
</dbReference>
<dbReference type="PROSITE" id="PS51184">
    <property type="entry name" value="JMJC"/>
    <property type="match status" value="1"/>
</dbReference>
<sequence>MLLAVALVVLGALAAEGMKSVPRSGDTEAAWVERWRSGGADRCLVDKDEHRPHCAWLALAGPVDVGCRFEVASTGLAAGVASAGPALRVVAGRRTSPRTFHAEWDRHAPLAAPALCSHGLDRDAPRRGGVVAVVAASSIPYVFKEWAALVNKVAYFGAMGVDWALWIGDLDDRLSVEETPTCAARADNVPGLRKHWVSESKGSVYDGDASRAVSNHLIKILAVYAMSDRPGVTGVAYVDLDAMAHREDILKLLDGDRTPLHGDHGAETFLGVMLGTTHPKGFRMPFWQTSSNRFYVKARDPYAAKLLGLWMAHRCGFKDQLPLWHVLLAVAEEGSGGSCLRAHYHGKIFESMTYVAAHSYPKGFSAPRGYREDADALLTTCDELVAKCPKLRLCAHEDVVFSHLHHRTVQGAAPPRKFAYFDSHNISHVIAVPDSLYDPFKLPDGSLAPRGAMRNNREFVEYFGLDLITAAARADADRGWSLAQRSAAALAALAGAAGLCAWRWYREARRLRRLVAAAALPLRQIGVVESCYRDVQGTPRQPLLAPTARAVCVLDKAVVEACALEGLDRHSHVWLLFAFHENTNGRKRAVAAKVRPPRGRGRKVGCLATRTPHRPSALGLSLVALESVDARARRVVVRGADVLDGSPLVDIKPFLPSYDAPPAGDAVRTPLADWYGGETAAPRAVRGAAGRLDAVADALTLFAGDPAAATRALVETLAVDVSRPPRDKPYRTRFDGVLVEYVVGDSRVDVVAATRAAPPAPAAPAPAPAMPPSAYEPPVDAATFARVHLRAAFAPLRLAGAAREWPAAAAWTLDGLADRCGERRVLVRQRVTSAAYRRGAASPVERMRFRRYVDELRAGRVDAYMAAARRGASVRHCFPALAADFGAPRLLQGCRVHSGPFLWVAPKGHVEFCHLDPDDGWLAVVSGRKRVELWPPTLREEMAPNDLGADGRTVQSSAPGPEPAAVFELGAGDALFIPAFAWHRVTSTEESISLNFFFGDDAGYVAKVLDRPTFRLWLLNVLEQNAAGLPLILDHLDAAVSLLLKQQWADAATRRELDAIRAFVYDHLEAHRPGAVAPGDRDARGRGDAGAAPPPGARLKIRGLRNRGGVDFVEDRERGQ</sequence>
<dbReference type="SMART" id="SM00558">
    <property type="entry name" value="JmjC"/>
    <property type="match status" value="1"/>
</dbReference>
<keyword evidence="1" id="KW-0949">S-adenosyl-L-methionine</keyword>
<evidence type="ECO:0000256" key="1">
    <source>
        <dbReference type="ARBA" id="ARBA00022691"/>
    </source>
</evidence>
<dbReference type="InterPro" id="IPR040372">
    <property type="entry name" value="YaeB-like"/>
</dbReference>
<dbReference type="NCBIfam" id="TIGR00104">
    <property type="entry name" value="tRNA_TsaA"/>
    <property type="match status" value="1"/>
</dbReference>
<dbReference type="SUPFAM" id="SSF51197">
    <property type="entry name" value="Clavaminate synthase-like"/>
    <property type="match status" value="1"/>
</dbReference>
<evidence type="ECO:0000256" key="3">
    <source>
        <dbReference type="SAM" id="MobiDB-lite"/>
    </source>
</evidence>
<dbReference type="InParanoid" id="F0YD71"/>
<dbReference type="RefSeq" id="XP_009038247.1">
    <property type="nucleotide sequence ID" value="XM_009039999.1"/>
</dbReference>
<protein>
    <recommendedName>
        <fullName evidence="9">JmjC domain-containing protein</fullName>
    </recommendedName>
</protein>
<evidence type="ECO:0008006" key="9">
    <source>
        <dbReference type="Google" id="ProtNLM"/>
    </source>
</evidence>
<evidence type="ECO:0000313" key="7">
    <source>
        <dbReference type="EMBL" id="EGB07007.1"/>
    </source>
</evidence>
<dbReference type="AlphaFoldDB" id="F0YD71"/>
<dbReference type="Gene3D" id="2.60.120.650">
    <property type="entry name" value="Cupin"/>
    <property type="match status" value="1"/>
</dbReference>
<dbReference type="PANTHER" id="PTHR12818">
    <property type="entry name" value="TRNA (ADENINE(37)-N6)-METHYLTRANSFERASE"/>
    <property type="match status" value="1"/>
</dbReference>
<feature type="domain" description="JmjC" evidence="5">
    <location>
        <begin position="872"/>
        <end position="1013"/>
    </location>
</feature>
<dbReference type="PANTHER" id="PTHR12818:SF0">
    <property type="entry name" value="TRNA (ADENINE(37)-N6)-METHYLTRANSFERASE"/>
    <property type="match status" value="1"/>
</dbReference>
<evidence type="ECO:0000313" key="8">
    <source>
        <dbReference type="Proteomes" id="UP000002729"/>
    </source>
</evidence>
<dbReference type="InterPro" id="IPR036413">
    <property type="entry name" value="YaeB-like_sf"/>
</dbReference>
<dbReference type="EMBL" id="GL833132">
    <property type="protein sequence ID" value="EGB07007.1"/>
    <property type="molecule type" value="Genomic_DNA"/>
</dbReference>
<dbReference type="InterPro" id="IPR023370">
    <property type="entry name" value="TrmO-like_N"/>
</dbReference>
<comment type="similarity">
    <text evidence="2">Belongs to the tRNA methyltransferase O family.</text>
</comment>